<dbReference type="Proteomes" id="UP000223913">
    <property type="component" value="Unassembled WGS sequence"/>
</dbReference>
<dbReference type="GO" id="GO:0003690">
    <property type="term" value="F:double-stranded DNA binding"/>
    <property type="evidence" value="ECO:0007669"/>
    <property type="project" value="InterPro"/>
</dbReference>
<proteinExistence type="predicted"/>
<organism evidence="2 3">
    <name type="scientific">Flavilitoribacter nigricans (strain ATCC 23147 / DSM 23189 / NBRC 102662 / NCIMB 1420 / SS-2)</name>
    <name type="common">Lewinella nigricans</name>
    <dbReference type="NCBI Taxonomy" id="1122177"/>
    <lineage>
        <taxon>Bacteria</taxon>
        <taxon>Pseudomonadati</taxon>
        <taxon>Bacteroidota</taxon>
        <taxon>Saprospiria</taxon>
        <taxon>Saprospirales</taxon>
        <taxon>Lewinellaceae</taxon>
        <taxon>Flavilitoribacter</taxon>
    </lineage>
</organism>
<dbReference type="EMBL" id="PDUD01000085">
    <property type="protein sequence ID" value="PHN00656.1"/>
    <property type="molecule type" value="Genomic_DNA"/>
</dbReference>
<dbReference type="Pfam" id="PF07352">
    <property type="entry name" value="Phage_Mu_Gam"/>
    <property type="match status" value="1"/>
</dbReference>
<evidence type="ECO:0000256" key="1">
    <source>
        <dbReference type="SAM" id="Coils"/>
    </source>
</evidence>
<evidence type="ECO:0000313" key="2">
    <source>
        <dbReference type="EMBL" id="PHN00656.1"/>
    </source>
</evidence>
<keyword evidence="1" id="KW-0175">Coiled coil</keyword>
<sequence>MSKREHTKAEKAAFDYQKAQLAITNIEAEKKAAIAKIDAQYAKELEAAQSAAKEAEETLEQYARKYRNEIFLKDEKTTTLGPISVSLKLNNPSIGIIGDLKPAAVVAKLKKYLPAYVRVSESMDKRKLLSDQEKITKEMKKCGLEVVQEERFEIKL</sequence>
<dbReference type="RefSeq" id="WP_099155929.1">
    <property type="nucleotide sequence ID" value="NZ_PDUD01000085.1"/>
</dbReference>
<name>A0A2D0MWZ9_FLAN2</name>
<dbReference type="GO" id="GO:0042262">
    <property type="term" value="P:DNA protection"/>
    <property type="evidence" value="ECO:0007669"/>
    <property type="project" value="InterPro"/>
</dbReference>
<dbReference type="InterPro" id="IPR009951">
    <property type="entry name" value="Host-nuc_inhib_Gam"/>
</dbReference>
<gene>
    <name evidence="2" type="ORF">CRP01_41075</name>
</gene>
<comment type="caution">
    <text evidence="2">The sequence shown here is derived from an EMBL/GenBank/DDBJ whole genome shotgun (WGS) entry which is preliminary data.</text>
</comment>
<evidence type="ECO:0000313" key="3">
    <source>
        <dbReference type="Proteomes" id="UP000223913"/>
    </source>
</evidence>
<feature type="coiled-coil region" evidence="1">
    <location>
        <begin position="16"/>
        <end position="65"/>
    </location>
</feature>
<accession>A0A2D0MWZ9</accession>
<dbReference type="AlphaFoldDB" id="A0A2D0MWZ9"/>
<protein>
    <submittedName>
        <fullName evidence="2">Uncharacterized protein</fullName>
    </submittedName>
</protein>
<dbReference type="SUPFAM" id="SSF161266">
    <property type="entry name" value="Gam-like"/>
    <property type="match status" value="1"/>
</dbReference>
<reference evidence="2 3" key="1">
    <citation type="submission" date="2017-10" db="EMBL/GenBank/DDBJ databases">
        <title>The draft genome sequence of Lewinella nigricans NBRC 102662.</title>
        <authorList>
            <person name="Wang K."/>
        </authorList>
    </citation>
    <scope>NUCLEOTIDE SEQUENCE [LARGE SCALE GENOMIC DNA]</scope>
    <source>
        <strain evidence="2 3">NBRC 102662</strain>
    </source>
</reference>
<keyword evidence="3" id="KW-1185">Reference proteome</keyword>